<dbReference type="OrthoDB" id="4471998at2759"/>
<dbReference type="EMBL" id="LYCR01000125">
    <property type="protein sequence ID" value="OGM40969.1"/>
    <property type="molecule type" value="Genomic_DNA"/>
</dbReference>
<gene>
    <name evidence="3" type="ORF">ABOM_010506</name>
</gene>
<feature type="region of interest" description="Disordered" evidence="2">
    <location>
        <begin position="251"/>
        <end position="279"/>
    </location>
</feature>
<reference evidence="3 4" key="1">
    <citation type="journal article" date="2016" name="Genome Biol. Evol.">
        <title>Draft genome sequence of an aflatoxigenic Aspergillus species, A. bombycis.</title>
        <authorList>
            <person name="Moore G.G."/>
            <person name="Mack B.M."/>
            <person name="Beltz S.B."/>
            <person name="Gilbert M.K."/>
        </authorList>
    </citation>
    <scope>NUCLEOTIDE SEQUENCE [LARGE SCALE GENOMIC DNA]</scope>
    <source>
        <strain evidence="4">NRRL 26010</strain>
    </source>
</reference>
<evidence type="ECO:0000256" key="1">
    <source>
        <dbReference type="SAM" id="Coils"/>
    </source>
</evidence>
<keyword evidence="1" id="KW-0175">Coiled coil</keyword>
<feature type="compositionally biased region" description="Polar residues" evidence="2">
    <location>
        <begin position="252"/>
        <end position="278"/>
    </location>
</feature>
<evidence type="ECO:0000256" key="2">
    <source>
        <dbReference type="SAM" id="MobiDB-lite"/>
    </source>
</evidence>
<dbReference type="Proteomes" id="UP000179179">
    <property type="component" value="Unassembled WGS sequence"/>
</dbReference>
<evidence type="ECO:0000313" key="3">
    <source>
        <dbReference type="EMBL" id="OGM40969.1"/>
    </source>
</evidence>
<dbReference type="RefSeq" id="XP_022384686.1">
    <property type="nucleotide sequence ID" value="XM_022537634.1"/>
</dbReference>
<evidence type="ECO:0000313" key="4">
    <source>
        <dbReference type="Proteomes" id="UP000179179"/>
    </source>
</evidence>
<dbReference type="STRING" id="109264.A0A1F7ZNV3"/>
<keyword evidence="4" id="KW-1185">Reference proteome</keyword>
<accession>A0A1F7ZNV3</accession>
<name>A0A1F7ZNV3_9EURO</name>
<organism evidence="3 4">
    <name type="scientific">Aspergillus bombycis</name>
    <dbReference type="NCBI Taxonomy" id="109264"/>
    <lineage>
        <taxon>Eukaryota</taxon>
        <taxon>Fungi</taxon>
        <taxon>Dikarya</taxon>
        <taxon>Ascomycota</taxon>
        <taxon>Pezizomycotina</taxon>
        <taxon>Eurotiomycetes</taxon>
        <taxon>Eurotiomycetidae</taxon>
        <taxon>Eurotiales</taxon>
        <taxon>Aspergillaceae</taxon>
        <taxon>Aspergillus</taxon>
    </lineage>
</organism>
<sequence length="345" mass="38598">MTSSRVAASRLLAPGTPDWDKSMVAAIQSCNASRTKVTYEKWKIGDPEGPDMTVLGRGQVDRATAAKWKVAVEVHQPDVYGWPPKNTRLSDGWLVLAIIYLNVKERATRWPADFELNGNVRKTRVPVGRPVVAEVNGQRWTVVFKGYYAMIGEREAEKNSWLVNVYPGGGPSNRLQIGAIRALDDGPGRQTPIQYGTLPCVQAQRPPLDFTPFEQFVRSMPGTTSVAELGRHEGKELRWVKDRQRAIKELAGQTQTSNVDLTSTTPTESGSVKSQTPSPLEKLKRFNDLVWKETKNTFGVLKSKRDTEVLELKKKLEEANKELLAKQHRIDTLEEALGGLDYPFE</sequence>
<protein>
    <submittedName>
        <fullName evidence="3">Uncharacterized protein</fullName>
    </submittedName>
</protein>
<dbReference type="GeneID" id="34453896"/>
<feature type="coiled-coil region" evidence="1">
    <location>
        <begin position="302"/>
        <end position="336"/>
    </location>
</feature>
<dbReference type="AlphaFoldDB" id="A0A1F7ZNV3"/>
<proteinExistence type="predicted"/>
<comment type="caution">
    <text evidence="3">The sequence shown here is derived from an EMBL/GenBank/DDBJ whole genome shotgun (WGS) entry which is preliminary data.</text>
</comment>